<comment type="caution">
    <text evidence="2">The sequence shown here is derived from an EMBL/GenBank/DDBJ whole genome shotgun (WGS) entry which is preliminary data.</text>
</comment>
<evidence type="ECO:0000313" key="2">
    <source>
        <dbReference type="EMBL" id="SEQ93015.1"/>
    </source>
</evidence>
<gene>
    <name evidence="2" type="ORF">SAMN04488089_107143</name>
</gene>
<name>A0AAJ4W439_MYRPR</name>
<feature type="region of interest" description="Disordered" evidence="1">
    <location>
        <begin position="75"/>
        <end position="100"/>
    </location>
</feature>
<proteinExistence type="predicted"/>
<sequence>MKKLLTRKNLYELVWSTPLNKIAQNYNISTKQLKDSCSINNIPLPEIGYWSKLKYNKQSLTPTLDNSIPLDQEITLHSDQNKKQKTKLNTTKNPKKSNKDEPKDILIIDYLKRKTNQKNGIHTKSSPILDISSSEDQESRALNLMNDFLKLIRQRGFTFIGKYGLIVLEYKNITISFSIREHRNRIPTTDGPYYYSSIYKYSGKLIFSTGPSYRDKQWADSKTIKLEDKLLNIIQAIELMAQEEYQWKIKVEESRKQREVDEKKQREIEKIKRQEHTRFELLINQAQQYDTCTKIRNYIQEIERKTLLDNNLNPEIQQWLNWAKSKVDAIDPTLHLDLGKYS</sequence>
<organism evidence="2 3">
    <name type="scientific">Myroides profundi</name>
    <dbReference type="NCBI Taxonomy" id="480520"/>
    <lineage>
        <taxon>Bacteria</taxon>
        <taxon>Pseudomonadati</taxon>
        <taxon>Bacteroidota</taxon>
        <taxon>Flavobacteriia</taxon>
        <taxon>Flavobacteriales</taxon>
        <taxon>Flavobacteriaceae</taxon>
        <taxon>Myroides</taxon>
    </lineage>
</organism>
<dbReference type="RefSeq" id="WP_041890602.1">
    <property type="nucleotide sequence ID" value="NZ_CP010817.1"/>
</dbReference>
<dbReference type="Proteomes" id="UP000183496">
    <property type="component" value="Unassembled WGS sequence"/>
</dbReference>
<dbReference type="KEGG" id="mpw:MPR_1366"/>
<evidence type="ECO:0000313" key="3">
    <source>
        <dbReference type="Proteomes" id="UP000183496"/>
    </source>
</evidence>
<accession>A0AAJ4W439</accession>
<keyword evidence="3" id="KW-1185">Reference proteome</keyword>
<protein>
    <submittedName>
        <fullName evidence="2">Uncharacterized protein</fullName>
    </submittedName>
</protein>
<reference evidence="2 3" key="1">
    <citation type="submission" date="2016-10" db="EMBL/GenBank/DDBJ databases">
        <authorList>
            <person name="Varghese N."/>
            <person name="Submissions S."/>
        </authorList>
    </citation>
    <scope>NUCLEOTIDE SEQUENCE [LARGE SCALE GENOMIC DNA]</scope>
    <source>
        <strain evidence="3">DSM 19823 / KCTC 23066 / CCTCC M 208030 / D25</strain>
    </source>
</reference>
<evidence type="ECO:0000256" key="1">
    <source>
        <dbReference type="SAM" id="MobiDB-lite"/>
    </source>
</evidence>
<dbReference type="EMBL" id="FOFY01000007">
    <property type="protein sequence ID" value="SEQ93015.1"/>
    <property type="molecule type" value="Genomic_DNA"/>
</dbReference>
<dbReference type="AlphaFoldDB" id="A0AAJ4W439"/>